<dbReference type="Pfam" id="PF01903">
    <property type="entry name" value="CbiX"/>
    <property type="match status" value="2"/>
</dbReference>
<accession>A0A087S0L1</accession>
<keyword evidence="4" id="KW-1185">Reference proteome</keyword>
<dbReference type="SUPFAM" id="SSF53800">
    <property type="entry name" value="Chelatase"/>
    <property type="match status" value="1"/>
</dbReference>
<reference evidence="3 4" key="1">
    <citation type="submission" date="2014-06" db="EMBL/GenBank/DDBJ databases">
        <authorList>
            <person name="Ngugi D.K."/>
            <person name="Blom J."/>
            <person name="Alam I."/>
            <person name="Rashid M."/>
            <person name="Baalawi W."/>
            <person name="Zhang G."/>
            <person name="Hikmawan T."/>
            <person name="Guan Y."/>
            <person name="Antunes A."/>
            <person name="Siam R."/>
            <person name="El-Dorry H."/>
            <person name="Bajic V."/>
            <person name="Stingl U."/>
        </authorList>
    </citation>
    <scope>NUCLEOTIDE SEQUENCE [LARGE SCALE GENOMIC DNA]</scope>
    <source>
        <strain evidence="3">SCGC AAA799-P11</strain>
    </source>
</reference>
<keyword evidence="2 3" id="KW-0456">Lyase</keyword>
<dbReference type="AlphaFoldDB" id="A0A087S0L1"/>
<dbReference type="Gene3D" id="3.40.50.1400">
    <property type="match status" value="2"/>
</dbReference>
<comment type="caution">
    <text evidence="3">The sequence shown here is derived from an EMBL/GenBank/DDBJ whole genome shotgun (WGS) entry which is preliminary data.</text>
</comment>
<dbReference type="PANTHER" id="PTHR33542:SF3">
    <property type="entry name" value="SIROHYDROCHLORIN FERROCHELATASE, CHLOROPLASTIC"/>
    <property type="match status" value="1"/>
</dbReference>
<name>A0A087S0L1_9ARCH</name>
<dbReference type="PANTHER" id="PTHR33542">
    <property type="entry name" value="SIROHYDROCHLORIN FERROCHELATASE, CHLOROPLASTIC"/>
    <property type="match status" value="1"/>
</dbReference>
<evidence type="ECO:0000256" key="1">
    <source>
        <dbReference type="ARBA" id="ARBA00022723"/>
    </source>
</evidence>
<dbReference type="EMBL" id="JOSZ01000009">
    <property type="protein sequence ID" value="KFM19265.1"/>
    <property type="molecule type" value="Genomic_DNA"/>
</dbReference>
<organism evidence="3 4">
    <name type="scientific">Marine Group I thaumarchaeote SCGC AAA799-P11</name>
    <dbReference type="NCBI Taxonomy" id="1502295"/>
    <lineage>
        <taxon>Archaea</taxon>
        <taxon>Nitrososphaerota</taxon>
        <taxon>Marine Group I</taxon>
    </lineage>
</organism>
<dbReference type="InterPro" id="IPR002762">
    <property type="entry name" value="CbiX-like"/>
</dbReference>
<gene>
    <name evidence="3" type="primary">cbiX</name>
    <name evidence="3" type="ORF">AAA799P11_00783</name>
</gene>
<evidence type="ECO:0000313" key="3">
    <source>
        <dbReference type="EMBL" id="KFM19265.1"/>
    </source>
</evidence>
<dbReference type="EC" id="4.99.1.3" evidence="3"/>
<dbReference type="Proteomes" id="UP000029387">
    <property type="component" value="Unassembled WGS sequence"/>
</dbReference>
<dbReference type="GO" id="GO:0046872">
    <property type="term" value="F:metal ion binding"/>
    <property type="evidence" value="ECO:0007669"/>
    <property type="project" value="UniProtKB-KW"/>
</dbReference>
<keyword evidence="1" id="KW-0479">Metal-binding</keyword>
<proteinExistence type="predicted"/>
<evidence type="ECO:0000256" key="2">
    <source>
        <dbReference type="ARBA" id="ARBA00023239"/>
    </source>
</evidence>
<dbReference type="PATRIC" id="fig|1502295.3.peg.754"/>
<dbReference type="GO" id="GO:0016852">
    <property type="term" value="F:sirohydrochlorin cobaltochelatase activity"/>
    <property type="evidence" value="ECO:0007669"/>
    <property type="project" value="UniProtKB-EC"/>
</dbReference>
<evidence type="ECO:0000313" key="4">
    <source>
        <dbReference type="Proteomes" id="UP000029387"/>
    </source>
</evidence>
<sequence length="250" mass="28552">MKRGLLIIDRGSKEREASEELETICAGIKAKGDYIFTDYCFLEVEPPYIEDGISKCLKEDIDSLTIVPYFLYPGKKVKIAVTDTMKLQKNTEVKFLITKPMSMHKTLVDIVENRIATTLKENNVTLPNKDVDVMIIGHGSKDPNAQMSLNYIVDELKDSYRNVSRCWLEIEQPDIFEGIKKCEKDEPKVLIIVFYFLHEGAHVKTDINNDLIPALKDSNLKDVFITKHIGTDEKIIDLIIERAKEVEDAN</sequence>
<protein>
    <submittedName>
        <fullName evidence="3">Sirohydrochlorin cobaltochelatase protein</fullName>
        <ecNumber evidence="3">4.99.1.3</ecNumber>
    </submittedName>
</protein>
<dbReference type="InterPro" id="IPR050963">
    <property type="entry name" value="Sirohydro_Cobaltochel/CbiX"/>
</dbReference>